<feature type="transmembrane region" description="Helical" evidence="10">
    <location>
        <begin position="52"/>
        <end position="71"/>
    </location>
</feature>
<dbReference type="PROSITE" id="PS50850">
    <property type="entry name" value="MFS"/>
    <property type="match status" value="1"/>
</dbReference>
<protein>
    <submittedName>
        <fullName evidence="12">General substrate transporter</fullName>
    </submittedName>
</protein>
<evidence type="ECO:0000256" key="4">
    <source>
        <dbReference type="ARBA" id="ARBA00022692"/>
    </source>
</evidence>
<evidence type="ECO:0000259" key="11">
    <source>
        <dbReference type="PROSITE" id="PS50850"/>
    </source>
</evidence>
<keyword evidence="13" id="KW-1185">Reference proteome</keyword>
<evidence type="ECO:0000256" key="8">
    <source>
        <dbReference type="RuleBase" id="RU003346"/>
    </source>
</evidence>
<feature type="region of interest" description="Disordered" evidence="9">
    <location>
        <begin position="477"/>
        <end position="502"/>
    </location>
</feature>
<dbReference type="InterPro" id="IPR003663">
    <property type="entry name" value="Sugar/inositol_transpt"/>
</dbReference>
<evidence type="ECO:0000313" key="12">
    <source>
        <dbReference type="EMBL" id="KAK1925243.1"/>
    </source>
</evidence>
<evidence type="ECO:0000256" key="3">
    <source>
        <dbReference type="ARBA" id="ARBA00022448"/>
    </source>
</evidence>
<name>A0AAD9FSB6_PAPLA</name>
<comment type="catalytic activity">
    <reaction evidence="7">
        <text>myo-inositol(out) + H(+)(out) = myo-inositol(in) + H(+)(in)</text>
        <dbReference type="Rhea" id="RHEA:60364"/>
        <dbReference type="ChEBI" id="CHEBI:15378"/>
        <dbReference type="ChEBI" id="CHEBI:17268"/>
    </reaction>
</comment>
<dbReference type="SUPFAM" id="SSF103473">
    <property type="entry name" value="MFS general substrate transporter"/>
    <property type="match status" value="1"/>
</dbReference>
<dbReference type="PANTHER" id="PTHR48022:SF17">
    <property type="entry name" value="HEXOSE TRANSPORTER"/>
    <property type="match status" value="1"/>
</dbReference>
<evidence type="ECO:0000256" key="1">
    <source>
        <dbReference type="ARBA" id="ARBA00004141"/>
    </source>
</evidence>
<evidence type="ECO:0000256" key="7">
    <source>
        <dbReference type="ARBA" id="ARBA00049119"/>
    </source>
</evidence>
<feature type="domain" description="Major facilitator superfamily (MFS) profile" evidence="11">
    <location>
        <begin position="1"/>
        <end position="449"/>
    </location>
</feature>
<keyword evidence="4 10" id="KW-0812">Transmembrane</keyword>
<dbReference type="Proteomes" id="UP001182556">
    <property type="component" value="Unassembled WGS sequence"/>
</dbReference>
<reference evidence="12" key="1">
    <citation type="submission" date="2023-02" db="EMBL/GenBank/DDBJ databases">
        <title>Identification and recombinant expression of a fungal hydrolase from Papiliotrema laurentii that hydrolyzes apple cutin and clears colloidal polyester polyurethane.</title>
        <authorList>
            <consortium name="DOE Joint Genome Institute"/>
            <person name="Roman V.A."/>
            <person name="Bojanowski C."/>
            <person name="Crable B.R."/>
            <person name="Wagner D.N."/>
            <person name="Hung C.S."/>
            <person name="Nadeau L.J."/>
            <person name="Schratz L."/>
            <person name="Haridas S."/>
            <person name="Pangilinan J."/>
            <person name="Lipzen A."/>
            <person name="Na H."/>
            <person name="Yan M."/>
            <person name="Ng V."/>
            <person name="Grigoriev I.V."/>
            <person name="Spatafora J.W."/>
            <person name="Barlow D."/>
            <person name="Biffinger J."/>
            <person name="Kelley-Loughnane N."/>
            <person name="Varaljay V.A."/>
            <person name="Crookes-Goodson W.J."/>
        </authorList>
    </citation>
    <scope>NUCLEOTIDE SEQUENCE</scope>
    <source>
        <strain evidence="12">5307AH</strain>
    </source>
</reference>
<feature type="transmembrane region" description="Helical" evidence="10">
    <location>
        <begin position="392"/>
        <end position="414"/>
    </location>
</feature>
<dbReference type="NCBIfam" id="TIGR00879">
    <property type="entry name" value="SP"/>
    <property type="match status" value="1"/>
</dbReference>
<feature type="transmembrane region" description="Helical" evidence="10">
    <location>
        <begin position="280"/>
        <end position="302"/>
    </location>
</feature>
<evidence type="ECO:0000256" key="5">
    <source>
        <dbReference type="ARBA" id="ARBA00022989"/>
    </source>
</evidence>
<dbReference type="AlphaFoldDB" id="A0AAD9FSB6"/>
<feature type="transmembrane region" description="Helical" evidence="10">
    <location>
        <begin position="78"/>
        <end position="101"/>
    </location>
</feature>
<organism evidence="12 13">
    <name type="scientific">Papiliotrema laurentii</name>
    <name type="common">Cryptococcus laurentii</name>
    <dbReference type="NCBI Taxonomy" id="5418"/>
    <lineage>
        <taxon>Eukaryota</taxon>
        <taxon>Fungi</taxon>
        <taxon>Dikarya</taxon>
        <taxon>Basidiomycota</taxon>
        <taxon>Agaricomycotina</taxon>
        <taxon>Tremellomycetes</taxon>
        <taxon>Tremellales</taxon>
        <taxon>Rhynchogastremaceae</taxon>
        <taxon>Papiliotrema</taxon>
    </lineage>
</organism>
<keyword evidence="5 10" id="KW-1133">Transmembrane helix</keyword>
<feature type="transmembrane region" description="Helical" evidence="10">
    <location>
        <begin position="107"/>
        <end position="127"/>
    </location>
</feature>
<dbReference type="GO" id="GO:0005351">
    <property type="term" value="F:carbohydrate:proton symporter activity"/>
    <property type="evidence" value="ECO:0007669"/>
    <property type="project" value="TreeGrafter"/>
</dbReference>
<dbReference type="GO" id="GO:0016020">
    <property type="term" value="C:membrane"/>
    <property type="evidence" value="ECO:0007669"/>
    <property type="project" value="UniProtKB-SubCell"/>
</dbReference>
<dbReference type="InterPro" id="IPR020846">
    <property type="entry name" value="MFS_dom"/>
</dbReference>
<dbReference type="InterPro" id="IPR050360">
    <property type="entry name" value="MFS_Sugar_Transporters"/>
</dbReference>
<proteinExistence type="inferred from homology"/>
<dbReference type="Pfam" id="PF00083">
    <property type="entry name" value="Sugar_tr"/>
    <property type="match status" value="1"/>
</dbReference>
<evidence type="ECO:0000256" key="6">
    <source>
        <dbReference type="ARBA" id="ARBA00023136"/>
    </source>
</evidence>
<feature type="transmembrane region" description="Helical" evidence="10">
    <location>
        <begin position="322"/>
        <end position="343"/>
    </location>
</feature>
<dbReference type="PANTHER" id="PTHR48022">
    <property type="entry name" value="PLASTIDIC GLUCOSE TRANSPORTER 4"/>
    <property type="match status" value="1"/>
</dbReference>
<dbReference type="EMBL" id="JAODAN010000004">
    <property type="protein sequence ID" value="KAK1925243.1"/>
    <property type="molecule type" value="Genomic_DNA"/>
</dbReference>
<comment type="similarity">
    <text evidence="2 8">Belongs to the major facilitator superfamily. Sugar transporter (TC 2.A.1.1) family.</text>
</comment>
<evidence type="ECO:0000256" key="2">
    <source>
        <dbReference type="ARBA" id="ARBA00010992"/>
    </source>
</evidence>
<evidence type="ECO:0000313" key="13">
    <source>
        <dbReference type="Proteomes" id="UP001182556"/>
    </source>
</evidence>
<comment type="subcellular location">
    <subcellularLocation>
        <location evidence="1">Membrane</location>
        <topology evidence="1">Multi-pass membrane protein</topology>
    </subcellularLocation>
</comment>
<dbReference type="InterPro" id="IPR005828">
    <property type="entry name" value="MFS_sugar_transport-like"/>
</dbReference>
<evidence type="ECO:0000256" key="9">
    <source>
        <dbReference type="SAM" id="MobiDB-lite"/>
    </source>
</evidence>
<gene>
    <name evidence="12" type="ORF">DB88DRAFT_463359</name>
</gene>
<keyword evidence="3 8" id="KW-0813">Transport</keyword>
<keyword evidence="6 10" id="KW-0472">Membrane</keyword>
<feature type="transmembrane region" description="Helical" evidence="10">
    <location>
        <begin position="169"/>
        <end position="192"/>
    </location>
</feature>
<evidence type="ECO:0000256" key="10">
    <source>
        <dbReference type="SAM" id="Phobius"/>
    </source>
</evidence>
<feature type="transmembrane region" description="Helical" evidence="10">
    <location>
        <begin position="350"/>
        <end position="372"/>
    </location>
</feature>
<dbReference type="InterPro" id="IPR036259">
    <property type="entry name" value="MFS_trans_sf"/>
</dbReference>
<feature type="compositionally biased region" description="Basic and acidic residues" evidence="9">
    <location>
        <begin position="485"/>
        <end position="502"/>
    </location>
</feature>
<accession>A0AAD9FSB6</accession>
<dbReference type="Gene3D" id="1.20.1250.20">
    <property type="entry name" value="MFS general substrate transporter like domains"/>
    <property type="match status" value="1"/>
</dbReference>
<sequence length="502" mass="54815">MTTIGESRSDPTDRRWGGVIGAVHFNREFGSGYKVVEGVRVRTLSASDTSTGTALGTAGIMLGCMIAPWINERFGRKLSFVTLGVIGLIGTLIQICCTINHSYWVLVGGKIVVNMSVGMASAVTGVYQAECAPPRIRGALINCYTVIQNLGTLLGNAVMFGVHAKLSPVVWLTPIGLQFLFPLLIVISSPFLPESPRWLVSKGRTEDAYRNLRRLRGSVPEEQLRLEIEDIRIGFEQQRQIHHSVSFPQLFCGSDRRRTLVAIGMQCLQQGQGISFMNNYLNVTLIALGFGNAYELLVILYSCKVIISTLGFYLPDKVGRRPLILGGATVMLGCMVTVGGCAAKTSNHPTGVYGQLTLAGIFIWILVYSFTWSPMPWTVASEISSNPLREKTLATAAWSGFGVGLISNLAVPYIQNAGYGNLQGKIAFMWGGFSVFAIVFCYFLVPELKGRSLEDLDLMFESGVSTREFGTFDITQLHPQPTEDSETKGVADKQESGHVEKV</sequence>
<comment type="caution">
    <text evidence="12">The sequence shown here is derived from an EMBL/GenBank/DDBJ whole genome shotgun (WGS) entry which is preliminary data.</text>
</comment>
<feature type="transmembrane region" description="Helical" evidence="10">
    <location>
        <begin position="426"/>
        <end position="445"/>
    </location>
</feature>
<feature type="transmembrane region" description="Helical" evidence="10">
    <location>
        <begin position="139"/>
        <end position="163"/>
    </location>
</feature>